<evidence type="ECO:0000256" key="7">
    <source>
        <dbReference type="ARBA" id="ARBA00023163"/>
    </source>
</evidence>
<dbReference type="InterPro" id="IPR011260">
    <property type="entry name" value="RNAP_asu_C"/>
</dbReference>
<name>A0A934JZQ2_9BACT</name>
<evidence type="ECO:0000313" key="14">
    <source>
        <dbReference type="Proteomes" id="UP000612893"/>
    </source>
</evidence>
<dbReference type="FunFam" id="2.170.120.12:FF:000001">
    <property type="entry name" value="DNA-directed RNA polymerase subunit alpha"/>
    <property type="match status" value="1"/>
</dbReference>
<comment type="similarity">
    <text evidence="1 11">Belongs to the RNA polymerase alpha chain family.</text>
</comment>
<dbReference type="NCBIfam" id="NF003513">
    <property type="entry name" value="PRK05182.1-2"/>
    <property type="match status" value="1"/>
</dbReference>
<evidence type="ECO:0000256" key="2">
    <source>
        <dbReference type="ARBA" id="ARBA00012418"/>
    </source>
</evidence>
<dbReference type="GO" id="GO:0000428">
    <property type="term" value="C:DNA-directed RNA polymerase complex"/>
    <property type="evidence" value="ECO:0007669"/>
    <property type="project" value="UniProtKB-KW"/>
</dbReference>
<keyword evidence="4 11" id="KW-0240">DNA-directed RNA polymerase</keyword>
<comment type="function">
    <text evidence="11">DNA-dependent RNA polymerase catalyzes the transcription of DNA into RNA using the four ribonucleoside triphosphates as substrates.</text>
</comment>
<dbReference type="InterPro" id="IPR036643">
    <property type="entry name" value="RNApol_insert_sf"/>
</dbReference>
<dbReference type="AlphaFoldDB" id="A0A934JZQ2"/>
<evidence type="ECO:0000256" key="3">
    <source>
        <dbReference type="ARBA" id="ARBA00015972"/>
    </source>
</evidence>
<dbReference type="GO" id="GO:0003899">
    <property type="term" value="F:DNA-directed RNA polymerase activity"/>
    <property type="evidence" value="ECO:0007669"/>
    <property type="project" value="UniProtKB-UniRule"/>
</dbReference>
<evidence type="ECO:0000256" key="11">
    <source>
        <dbReference type="HAMAP-Rule" id="MF_00059"/>
    </source>
</evidence>
<gene>
    <name evidence="11" type="primary">rpoA</name>
    <name evidence="13" type="ORF">JF922_12420</name>
</gene>
<dbReference type="SMART" id="SM00662">
    <property type="entry name" value="RPOLD"/>
    <property type="match status" value="1"/>
</dbReference>
<dbReference type="GO" id="GO:0003677">
    <property type="term" value="F:DNA binding"/>
    <property type="evidence" value="ECO:0007669"/>
    <property type="project" value="UniProtKB-UniRule"/>
</dbReference>
<dbReference type="InterPro" id="IPR011262">
    <property type="entry name" value="DNA-dir_RNA_pol_insert"/>
</dbReference>
<evidence type="ECO:0000256" key="4">
    <source>
        <dbReference type="ARBA" id="ARBA00022478"/>
    </source>
</evidence>
<protein>
    <recommendedName>
        <fullName evidence="3 11">DNA-directed RNA polymerase subunit alpha</fullName>
        <shortName evidence="11">RNAP subunit alpha</shortName>
        <ecNumber evidence="2 11">2.7.7.6</ecNumber>
    </recommendedName>
    <alternativeName>
        <fullName evidence="9 11">RNA polymerase subunit alpha</fullName>
    </alternativeName>
    <alternativeName>
        <fullName evidence="8 11">Transcriptase subunit alpha</fullName>
    </alternativeName>
</protein>
<evidence type="ECO:0000256" key="10">
    <source>
        <dbReference type="ARBA" id="ARBA00048552"/>
    </source>
</evidence>
<dbReference type="GO" id="GO:0005737">
    <property type="term" value="C:cytoplasm"/>
    <property type="evidence" value="ECO:0007669"/>
    <property type="project" value="UniProtKB-ARBA"/>
</dbReference>
<evidence type="ECO:0000256" key="6">
    <source>
        <dbReference type="ARBA" id="ARBA00022695"/>
    </source>
</evidence>
<comment type="subunit">
    <text evidence="11">Homodimer. The RNAP catalytic core consists of 2 alpha, 1 beta, 1 beta' and 1 omega subunit. When a sigma factor is associated with the core the holoenzyme is formed, which can initiate transcription.</text>
</comment>
<feature type="region of interest" description="Alpha N-terminal domain (alpha-NTD)" evidence="11">
    <location>
        <begin position="1"/>
        <end position="226"/>
    </location>
</feature>
<dbReference type="EMBL" id="JAEKNR010000132">
    <property type="protein sequence ID" value="MBJ7598871.1"/>
    <property type="molecule type" value="Genomic_DNA"/>
</dbReference>
<dbReference type="Gene3D" id="2.170.120.12">
    <property type="entry name" value="DNA-directed RNA polymerase, insert domain"/>
    <property type="match status" value="1"/>
</dbReference>
<dbReference type="InterPro" id="IPR036603">
    <property type="entry name" value="RBP11-like"/>
</dbReference>
<dbReference type="Pfam" id="PF01193">
    <property type="entry name" value="RNA_pol_L"/>
    <property type="match status" value="1"/>
</dbReference>
<dbReference type="Gene3D" id="1.10.150.20">
    <property type="entry name" value="5' to 3' exonuclease, C-terminal subdomain"/>
    <property type="match status" value="1"/>
</dbReference>
<dbReference type="SUPFAM" id="SSF56553">
    <property type="entry name" value="Insert subdomain of RNA polymerase alpha subunit"/>
    <property type="match status" value="1"/>
</dbReference>
<evidence type="ECO:0000313" key="13">
    <source>
        <dbReference type="EMBL" id="MBJ7598871.1"/>
    </source>
</evidence>
<keyword evidence="7 11" id="KW-0804">Transcription</keyword>
<comment type="domain">
    <text evidence="11">The N-terminal domain is essential for RNAP assembly and basal transcription, whereas the C-terminal domain is involved in interaction with transcriptional regulators and with upstream promoter elements.</text>
</comment>
<comment type="catalytic activity">
    <reaction evidence="10 11">
        <text>RNA(n) + a ribonucleoside 5'-triphosphate = RNA(n+1) + diphosphate</text>
        <dbReference type="Rhea" id="RHEA:21248"/>
        <dbReference type="Rhea" id="RHEA-COMP:14527"/>
        <dbReference type="Rhea" id="RHEA-COMP:17342"/>
        <dbReference type="ChEBI" id="CHEBI:33019"/>
        <dbReference type="ChEBI" id="CHEBI:61557"/>
        <dbReference type="ChEBI" id="CHEBI:140395"/>
        <dbReference type="EC" id="2.7.7.6"/>
    </reaction>
</comment>
<dbReference type="HAMAP" id="MF_00059">
    <property type="entry name" value="RNApol_bact_RpoA"/>
    <property type="match status" value="1"/>
</dbReference>
<accession>A0A934JZQ2</accession>
<dbReference type="InterPro" id="IPR011263">
    <property type="entry name" value="DNA-dir_RNA_pol_RpoA/D/Rpb3"/>
</dbReference>
<dbReference type="InterPro" id="IPR011773">
    <property type="entry name" value="DNA-dir_RpoA"/>
</dbReference>
<feature type="domain" description="DNA-directed RNA polymerase RpoA/D/Rpb3-type" evidence="12">
    <location>
        <begin position="16"/>
        <end position="223"/>
    </location>
</feature>
<dbReference type="SUPFAM" id="SSF55257">
    <property type="entry name" value="RBP11-like subunits of RNA polymerase"/>
    <property type="match status" value="1"/>
</dbReference>
<evidence type="ECO:0000259" key="12">
    <source>
        <dbReference type="SMART" id="SM00662"/>
    </source>
</evidence>
<dbReference type="Pfam" id="PF01000">
    <property type="entry name" value="RNA_pol_A_bac"/>
    <property type="match status" value="1"/>
</dbReference>
<dbReference type="RefSeq" id="WP_338202100.1">
    <property type="nucleotide sequence ID" value="NZ_JAEKNR010000132.1"/>
</dbReference>
<proteinExistence type="inferred from homology"/>
<dbReference type="Gene3D" id="3.30.1360.10">
    <property type="entry name" value="RNA polymerase, RBP11-like subunit"/>
    <property type="match status" value="1"/>
</dbReference>
<reference evidence="13" key="1">
    <citation type="submission" date="2020-10" db="EMBL/GenBank/DDBJ databases">
        <title>Ca. Dormibacterota MAGs.</title>
        <authorList>
            <person name="Montgomery K."/>
        </authorList>
    </citation>
    <scope>NUCLEOTIDE SEQUENCE [LARGE SCALE GENOMIC DNA]</scope>
    <source>
        <strain evidence="13">SC8812_S17_10</strain>
    </source>
</reference>
<dbReference type="Pfam" id="PF03118">
    <property type="entry name" value="RNA_pol_A_CTD"/>
    <property type="match status" value="1"/>
</dbReference>
<dbReference type="GO" id="GO:0006351">
    <property type="term" value="P:DNA-templated transcription"/>
    <property type="evidence" value="ECO:0007669"/>
    <property type="project" value="UniProtKB-UniRule"/>
</dbReference>
<dbReference type="NCBIfam" id="NF003516">
    <property type="entry name" value="PRK05182.2-2"/>
    <property type="match status" value="1"/>
</dbReference>
<dbReference type="SUPFAM" id="SSF47789">
    <property type="entry name" value="C-terminal domain of RNA polymerase alpha subunit"/>
    <property type="match status" value="1"/>
</dbReference>
<evidence type="ECO:0000256" key="8">
    <source>
        <dbReference type="ARBA" id="ARBA00032524"/>
    </source>
</evidence>
<dbReference type="EC" id="2.7.7.6" evidence="2 11"/>
<dbReference type="NCBIfam" id="TIGR02027">
    <property type="entry name" value="rpoA"/>
    <property type="match status" value="1"/>
</dbReference>
<comment type="caution">
    <text evidence="13">The sequence shown here is derived from an EMBL/GenBank/DDBJ whole genome shotgun (WGS) entry which is preliminary data.</text>
</comment>
<evidence type="ECO:0000256" key="5">
    <source>
        <dbReference type="ARBA" id="ARBA00022679"/>
    </source>
</evidence>
<organism evidence="13 14">
    <name type="scientific">Candidatus Nephthysia bennettiae</name>
    <dbReference type="NCBI Taxonomy" id="3127016"/>
    <lineage>
        <taxon>Bacteria</taxon>
        <taxon>Bacillati</taxon>
        <taxon>Candidatus Dormiibacterota</taxon>
        <taxon>Candidatus Dormibacteria</taxon>
        <taxon>Candidatus Dormibacterales</taxon>
        <taxon>Candidatus Dormibacteraceae</taxon>
        <taxon>Candidatus Nephthysia</taxon>
    </lineage>
</organism>
<dbReference type="Proteomes" id="UP000612893">
    <property type="component" value="Unassembled WGS sequence"/>
</dbReference>
<feature type="region of interest" description="Alpha C-terminal domain (alpha-CTD)" evidence="11">
    <location>
        <begin position="241"/>
        <end position="315"/>
    </location>
</feature>
<dbReference type="NCBIfam" id="NF003519">
    <property type="entry name" value="PRK05182.2-5"/>
    <property type="match status" value="1"/>
</dbReference>
<keyword evidence="6 11" id="KW-0548">Nucleotidyltransferase</keyword>
<evidence type="ECO:0000256" key="1">
    <source>
        <dbReference type="ARBA" id="ARBA00007123"/>
    </source>
</evidence>
<evidence type="ECO:0000256" key="9">
    <source>
        <dbReference type="ARBA" id="ARBA00033070"/>
    </source>
</evidence>
<keyword evidence="14" id="KW-1185">Reference proteome</keyword>
<dbReference type="CDD" id="cd06928">
    <property type="entry name" value="RNAP_alpha_NTD"/>
    <property type="match status" value="1"/>
</dbReference>
<keyword evidence="5 11" id="KW-0808">Transferase</keyword>
<sequence length="315" mass="35073">MAVTPQVRKIEGDDRYGKFEIEPLEPGFGTTLGNTLRRVLLSSLWGAAVTSIQIEGVAHEFTSVAHVKEDVTEIILNLKQLCLKSFTEDPVTLTLDVKGPAEVHASDIQTPSDVEVVNPDLYICTIAEKGHLRMELTVERGKGYVPADRNKREGQPIGVIPIDAIFSPVVKANFLVEKTRVGQSTDYDRLNLEVWTDGTMTAEEAVSSAAMLFTQHLELFVRFGDNIQAEQAASRAQQSPSNRMDQVPIEELDLSVRAFNCLKANDITTVGQLLTKKEDELLSLRNFGRKSLDEIKERLVEKGFVEPDQMDSVFR</sequence>